<dbReference type="GO" id="GO:0042773">
    <property type="term" value="P:ATP synthesis coupled electron transport"/>
    <property type="evidence" value="ECO:0007669"/>
    <property type="project" value="UniProtKB-UniRule"/>
</dbReference>
<gene>
    <name evidence="10" type="primary">nad4L</name>
</gene>
<evidence type="ECO:0000256" key="1">
    <source>
        <dbReference type="ARBA" id="ARBA00004141"/>
    </source>
</evidence>
<dbReference type="Gene3D" id="1.10.287.3510">
    <property type="match status" value="1"/>
</dbReference>
<dbReference type="Pfam" id="PF00420">
    <property type="entry name" value="Oxidored_q2"/>
    <property type="match status" value="1"/>
</dbReference>
<accession>Q950L7</accession>
<keyword evidence="5 9" id="KW-0812">Transmembrane</keyword>
<evidence type="ECO:0000256" key="6">
    <source>
        <dbReference type="ARBA" id="ARBA00022989"/>
    </source>
</evidence>
<dbReference type="PANTHER" id="PTHR11434:SF16">
    <property type="entry name" value="NADH-UBIQUINONE OXIDOREDUCTASE CHAIN 4L"/>
    <property type="match status" value="1"/>
</dbReference>
<evidence type="ECO:0000256" key="3">
    <source>
        <dbReference type="ARBA" id="ARBA00016612"/>
    </source>
</evidence>
<evidence type="ECO:0000256" key="7">
    <source>
        <dbReference type="ARBA" id="ARBA00023136"/>
    </source>
</evidence>
<keyword evidence="10" id="KW-0560">Oxidoreductase</keyword>
<name>Q950L7_9FUNG</name>
<dbReference type="EMBL" id="AF404306">
    <property type="protein sequence ID" value="AAK84291.1"/>
    <property type="molecule type" value="Genomic_DNA"/>
</dbReference>
<keyword evidence="6 9" id="KW-1133">Transmembrane helix</keyword>
<sequence>MSIINFGLYFAIILLIVGLLAFVFNGSNQLHYNLIILIISLELLLLAIGLLFAHMSFILDDFIGTSITFYLLPLAGAESSLLLSIIIAYYPKRGTLTI</sequence>
<feature type="transmembrane region" description="Helical" evidence="9">
    <location>
        <begin position="6"/>
        <end position="25"/>
    </location>
</feature>
<dbReference type="InterPro" id="IPR001133">
    <property type="entry name" value="NADH_UbQ_OxRdtase_chain4L/K"/>
</dbReference>
<evidence type="ECO:0000256" key="2">
    <source>
        <dbReference type="ARBA" id="ARBA00010519"/>
    </source>
</evidence>
<dbReference type="AlphaFoldDB" id="Q950L7"/>
<evidence type="ECO:0000256" key="8">
    <source>
        <dbReference type="ARBA" id="ARBA00049551"/>
    </source>
</evidence>
<keyword evidence="7 9" id="KW-0472">Membrane</keyword>
<protein>
    <recommendedName>
        <fullName evidence="3 9">NADH-ubiquinone oxidoreductase chain 4L</fullName>
        <ecNumber evidence="9">7.1.1.2</ecNumber>
    </recommendedName>
</protein>
<keyword evidence="9" id="KW-0999">Mitochondrion inner membrane</keyword>
<dbReference type="InterPro" id="IPR039428">
    <property type="entry name" value="NUOK/Mnh_C1-like"/>
</dbReference>
<reference evidence="10" key="1">
    <citation type="submission" date="2001-07" db="EMBL/GenBank/DDBJ databases">
        <authorList>
            <person name="Lang F.B.F."/>
        </authorList>
    </citation>
    <scope>NUCLEOTIDE SEQUENCE</scope>
    <source>
        <strain evidence="10">136</strain>
    </source>
</reference>
<proteinExistence type="inferred from homology"/>
<keyword evidence="9 10" id="KW-0496">Mitochondrion</keyword>
<keyword evidence="9" id="KW-0249">Electron transport</keyword>
<reference evidence="10" key="2">
    <citation type="journal article" date="2002" name="Mol. Biol. Evol.">
        <title>Hyaloraphidium curvatum: a linear mitochondrial genome, tRNA editing, and an evolutionary link to lower fungi.</title>
        <authorList>
            <person name="Forget L."/>
            <person name="Ustinova J."/>
            <person name="Wang Z."/>
            <person name="Huss V.A."/>
            <person name="Franz Lang B."/>
        </authorList>
    </citation>
    <scope>NUCLEOTIDE SEQUENCE</scope>
    <source>
        <strain evidence="10">136</strain>
    </source>
</reference>
<organism evidence="10">
    <name type="scientific">Rhizophydium sp. 136</name>
    <dbReference type="NCBI Taxonomy" id="60187"/>
    <lineage>
        <taxon>Eukaryota</taxon>
        <taxon>Fungi</taxon>
        <taxon>Fungi incertae sedis</taxon>
        <taxon>Chytridiomycota</taxon>
        <taxon>Chytridiomycota incertae sedis</taxon>
        <taxon>Chytridiomycetes</taxon>
        <taxon>Rhizophydiales</taxon>
        <taxon>Rhizophydiaceae</taxon>
        <taxon>Rhizophydium</taxon>
    </lineage>
</organism>
<dbReference type="GO" id="GO:0030964">
    <property type="term" value="C:NADH dehydrogenase complex"/>
    <property type="evidence" value="ECO:0007669"/>
    <property type="project" value="TreeGrafter"/>
</dbReference>
<dbReference type="GeneID" id="803656"/>
<evidence type="ECO:0000313" key="10">
    <source>
        <dbReference type="EMBL" id="AAK84291.1"/>
    </source>
</evidence>
<comment type="function">
    <text evidence="9">Core subunit of the mitochondrial membrane respiratory chain NADH dehydrogenase (Complex I) which catalyzes electron transfer from NADH through the respiratory chain, using ubiquinone as an electron acceptor.</text>
</comment>
<evidence type="ECO:0000256" key="5">
    <source>
        <dbReference type="ARBA" id="ARBA00022692"/>
    </source>
</evidence>
<keyword evidence="4 9" id="KW-0813">Transport</keyword>
<feature type="transmembrane region" description="Helical" evidence="9">
    <location>
        <begin position="67"/>
        <end position="90"/>
    </location>
</feature>
<geneLocation type="mitochondrion" evidence="10"/>
<comment type="similarity">
    <text evidence="2 9">Belongs to the complex I subunit 4L family.</text>
</comment>
<dbReference type="GO" id="GO:0008137">
    <property type="term" value="F:NADH dehydrogenase (ubiquinone) activity"/>
    <property type="evidence" value="ECO:0007669"/>
    <property type="project" value="UniProtKB-EC"/>
</dbReference>
<dbReference type="GO" id="GO:0005743">
    <property type="term" value="C:mitochondrial inner membrane"/>
    <property type="evidence" value="ECO:0007669"/>
    <property type="project" value="UniProtKB-SubCell"/>
</dbReference>
<evidence type="ECO:0000256" key="4">
    <source>
        <dbReference type="ARBA" id="ARBA00022448"/>
    </source>
</evidence>
<dbReference type="PANTHER" id="PTHR11434">
    <property type="entry name" value="NADH-UBIQUINONE OXIDOREDUCTASE SUBUNIT ND4L"/>
    <property type="match status" value="1"/>
</dbReference>
<keyword evidence="9" id="KW-0679">Respiratory chain</keyword>
<dbReference type="GO" id="GO:0016651">
    <property type="term" value="F:oxidoreductase activity, acting on NAD(P)H"/>
    <property type="evidence" value="ECO:0007669"/>
    <property type="project" value="InterPro"/>
</dbReference>
<keyword evidence="9" id="KW-0830">Ubiquinone</keyword>
<keyword evidence="9" id="KW-0520">NAD</keyword>
<evidence type="ECO:0000256" key="9">
    <source>
        <dbReference type="RuleBase" id="RU004419"/>
    </source>
</evidence>
<comment type="catalytic activity">
    <reaction evidence="8 9">
        <text>a ubiquinone + NADH + 5 H(+)(in) = a ubiquinol + NAD(+) + 4 H(+)(out)</text>
        <dbReference type="Rhea" id="RHEA:29091"/>
        <dbReference type="Rhea" id="RHEA-COMP:9565"/>
        <dbReference type="Rhea" id="RHEA-COMP:9566"/>
        <dbReference type="ChEBI" id="CHEBI:15378"/>
        <dbReference type="ChEBI" id="CHEBI:16389"/>
        <dbReference type="ChEBI" id="CHEBI:17976"/>
        <dbReference type="ChEBI" id="CHEBI:57540"/>
        <dbReference type="ChEBI" id="CHEBI:57945"/>
        <dbReference type="EC" id="7.1.1.2"/>
    </reaction>
</comment>
<dbReference type="RefSeq" id="NP_150361.1">
    <property type="nucleotide sequence ID" value="NC_003053.1"/>
</dbReference>
<dbReference type="EC" id="7.1.1.2" evidence="9"/>
<feature type="transmembrane region" description="Helical" evidence="9">
    <location>
        <begin position="32"/>
        <end position="55"/>
    </location>
</feature>
<keyword evidence="9" id="KW-1278">Translocase</keyword>
<comment type="subcellular location">
    <subcellularLocation>
        <location evidence="1">Membrane</location>
        <topology evidence="1">Multi-pass membrane protein</topology>
    </subcellularLocation>
    <subcellularLocation>
        <location evidence="9">Mitochondrion inner membrane</location>
        <topology evidence="9">Multi-pass membrane protein</topology>
    </subcellularLocation>
</comment>